<dbReference type="AlphaFoldDB" id="A0A5C3FGF5"/>
<evidence type="ECO:0000256" key="12">
    <source>
        <dbReference type="ARBA" id="ARBA00023157"/>
    </source>
</evidence>
<dbReference type="SMART" id="SM00631">
    <property type="entry name" value="Zn_pept"/>
    <property type="match status" value="1"/>
</dbReference>
<keyword evidence="9" id="KW-0378">Hydrolase</keyword>
<evidence type="ECO:0000256" key="6">
    <source>
        <dbReference type="ARBA" id="ARBA00022670"/>
    </source>
</evidence>
<evidence type="ECO:0000256" key="4">
    <source>
        <dbReference type="ARBA" id="ARBA00022525"/>
    </source>
</evidence>
<dbReference type="InterPro" id="IPR000834">
    <property type="entry name" value="Peptidase_M14"/>
</dbReference>
<dbReference type="CDD" id="cd03860">
    <property type="entry name" value="M14_CP_A-B_like"/>
    <property type="match status" value="1"/>
</dbReference>
<evidence type="ECO:0000256" key="1">
    <source>
        <dbReference type="ARBA" id="ARBA00001947"/>
    </source>
</evidence>
<keyword evidence="7" id="KW-0479">Metal-binding</keyword>
<dbReference type="FunFam" id="3.40.630.10:FF:000084">
    <property type="entry name" value="Carboxypeptidase B2"/>
    <property type="match status" value="1"/>
</dbReference>
<dbReference type="GO" id="GO:0005615">
    <property type="term" value="C:extracellular space"/>
    <property type="evidence" value="ECO:0007669"/>
    <property type="project" value="TreeGrafter"/>
</dbReference>
<dbReference type="PRINTS" id="PR00765">
    <property type="entry name" value="CRBOXYPTASEA"/>
</dbReference>
<keyword evidence="5" id="KW-0121">Carboxypeptidase</keyword>
<evidence type="ECO:0000256" key="10">
    <source>
        <dbReference type="ARBA" id="ARBA00022833"/>
    </source>
</evidence>
<keyword evidence="13" id="KW-0325">Glycoprotein</keyword>
<evidence type="ECO:0000256" key="15">
    <source>
        <dbReference type="ARBA" id="ARBA00026187"/>
    </source>
</evidence>
<keyword evidence="6" id="KW-0645">Protease</keyword>
<evidence type="ECO:0000256" key="16">
    <source>
        <dbReference type="ARBA" id="ARBA00026213"/>
    </source>
</evidence>
<dbReference type="SUPFAM" id="SSF53187">
    <property type="entry name" value="Zn-dependent exopeptidases"/>
    <property type="match status" value="1"/>
</dbReference>
<dbReference type="OrthoDB" id="3626597at2759"/>
<gene>
    <name evidence="21" type="ORF">PSANT_00964</name>
</gene>
<proteinExistence type="inferred from homology"/>
<evidence type="ECO:0000313" key="22">
    <source>
        <dbReference type="Proteomes" id="UP000325008"/>
    </source>
</evidence>
<keyword evidence="11" id="KW-0482">Metalloprotease</keyword>
<protein>
    <recommendedName>
        <fullName evidence="15">Inactive metallocarboxypeptidase ECM14</fullName>
    </recommendedName>
    <alternativeName>
        <fullName evidence="16">Inactive metallocarboxypeptidase ecm14</fullName>
    </alternativeName>
</protein>
<evidence type="ECO:0000256" key="19">
    <source>
        <dbReference type="SAM" id="SignalP"/>
    </source>
</evidence>
<dbReference type="EMBL" id="OOIQ01000002">
    <property type="protein sequence ID" value="SPO43280.1"/>
    <property type="molecule type" value="Genomic_DNA"/>
</dbReference>
<dbReference type="InterPro" id="IPR036990">
    <property type="entry name" value="M14A-like_propep"/>
</dbReference>
<evidence type="ECO:0000256" key="3">
    <source>
        <dbReference type="ARBA" id="ARBA00005988"/>
    </source>
</evidence>
<evidence type="ECO:0000313" key="21">
    <source>
        <dbReference type="EMBL" id="SPO43280.1"/>
    </source>
</evidence>
<evidence type="ECO:0000256" key="14">
    <source>
        <dbReference type="ARBA" id="ARBA00025210"/>
    </source>
</evidence>
<evidence type="ECO:0000256" key="18">
    <source>
        <dbReference type="SAM" id="MobiDB-lite"/>
    </source>
</evidence>
<comment type="subcellular location">
    <subcellularLocation>
        <location evidence="2">Secreted</location>
    </subcellularLocation>
</comment>
<feature type="signal peptide" evidence="19">
    <location>
        <begin position="1"/>
        <end position="22"/>
    </location>
</feature>
<keyword evidence="22" id="KW-1185">Reference proteome</keyword>
<dbReference type="RefSeq" id="XP_014659088.1">
    <property type="nucleotide sequence ID" value="XM_014803602.1"/>
</dbReference>
<accession>A0A5C3FGF5</accession>
<dbReference type="GO" id="GO:0004181">
    <property type="term" value="F:metallocarboxypeptidase activity"/>
    <property type="evidence" value="ECO:0007669"/>
    <property type="project" value="InterPro"/>
</dbReference>
<comment type="similarity">
    <text evidence="3 17">Belongs to the peptidase M14 family.</text>
</comment>
<comment type="function">
    <text evidence="14">Inactive carboxypeptidase that may play a role in cell wall organization and biogenesis.</text>
</comment>
<feature type="chain" id="PRO_5022916708" description="Inactive metallocarboxypeptidase ECM14" evidence="19">
    <location>
        <begin position="23"/>
        <end position="525"/>
    </location>
</feature>
<keyword evidence="4" id="KW-0964">Secreted</keyword>
<dbReference type="GO" id="GO:0008270">
    <property type="term" value="F:zinc ion binding"/>
    <property type="evidence" value="ECO:0007669"/>
    <property type="project" value="InterPro"/>
</dbReference>
<evidence type="ECO:0000256" key="17">
    <source>
        <dbReference type="PROSITE-ProRule" id="PRU01379"/>
    </source>
</evidence>
<dbReference type="Gene3D" id="3.40.630.10">
    <property type="entry name" value="Zn peptidases"/>
    <property type="match status" value="1"/>
</dbReference>
<dbReference type="Pfam" id="PF00246">
    <property type="entry name" value="Peptidase_M14"/>
    <property type="match status" value="1"/>
</dbReference>
<evidence type="ECO:0000256" key="7">
    <source>
        <dbReference type="ARBA" id="ARBA00022723"/>
    </source>
</evidence>
<comment type="cofactor">
    <cofactor evidence="1">
        <name>Zn(2+)</name>
        <dbReference type="ChEBI" id="CHEBI:29105"/>
    </cofactor>
</comment>
<dbReference type="PANTHER" id="PTHR11705:SF147">
    <property type="entry name" value="INACTIVE METALLOCARBOXYPEPTIDASE ECM14"/>
    <property type="match status" value="1"/>
</dbReference>
<keyword evidence="8 19" id="KW-0732">Signal</keyword>
<keyword evidence="10" id="KW-0862">Zinc</keyword>
<keyword evidence="12" id="KW-1015">Disulfide bond</keyword>
<organism evidence="21 22">
    <name type="scientific">Pseudozyma antarctica</name>
    <name type="common">Yeast</name>
    <name type="synonym">Candida antarctica</name>
    <dbReference type="NCBI Taxonomy" id="84753"/>
    <lineage>
        <taxon>Eukaryota</taxon>
        <taxon>Fungi</taxon>
        <taxon>Dikarya</taxon>
        <taxon>Basidiomycota</taxon>
        <taxon>Ustilaginomycotina</taxon>
        <taxon>Ustilaginomycetes</taxon>
        <taxon>Ustilaginales</taxon>
        <taxon>Ustilaginaceae</taxon>
        <taxon>Moesziomyces</taxon>
    </lineage>
</organism>
<dbReference type="GO" id="GO:0006508">
    <property type="term" value="P:proteolysis"/>
    <property type="evidence" value="ECO:0007669"/>
    <property type="project" value="UniProtKB-KW"/>
</dbReference>
<reference evidence="21" key="1">
    <citation type="submission" date="2018-03" db="EMBL/GenBank/DDBJ databases">
        <authorList>
            <person name="Guldener U."/>
        </authorList>
    </citation>
    <scope>NUCLEOTIDE SEQUENCE [LARGE SCALE GENOMIC DNA]</scope>
    <source>
        <strain evidence="21">ATCC34888</strain>
    </source>
</reference>
<feature type="compositionally biased region" description="Pro residues" evidence="18">
    <location>
        <begin position="209"/>
        <end position="229"/>
    </location>
</feature>
<feature type="region of interest" description="Disordered" evidence="18">
    <location>
        <begin position="201"/>
        <end position="234"/>
    </location>
</feature>
<feature type="domain" description="Peptidase M14" evidence="20">
    <location>
        <begin position="162"/>
        <end position="520"/>
    </location>
</feature>
<dbReference type="Gene3D" id="3.30.70.340">
    <property type="entry name" value="Metallocarboxypeptidase-like"/>
    <property type="match status" value="1"/>
</dbReference>
<evidence type="ECO:0000256" key="11">
    <source>
        <dbReference type="ARBA" id="ARBA00023049"/>
    </source>
</evidence>
<evidence type="ECO:0000256" key="9">
    <source>
        <dbReference type="ARBA" id="ARBA00022801"/>
    </source>
</evidence>
<evidence type="ECO:0000256" key="8">
    <source>
        <dbReference type="ARBA" id="ARBA00022729"/>
    </source>
</evidence>
<comment type="caution">
    <text evidence="21">The sequence shown here is derived from an EMBL/GenBank/DDBJ whole genome shotgun (WGS) entry which is preliminary data.</text>
</comment>
<name>A0A5C3FGF5_PSEA2</name>
<sequence>MQRTLAARLLLLAASIVSTATAHQQPFEATPRITFTSAAESHEVVDFTGQQVVRFTTASHAQHHKLLEHAQELGLDVWAAHRGSACSTSPDADVYGCVDVRLASDDGKDRDWMAQLMQPFPQQQRPHAVTMIEDVQRLVAAQRSEVDEEQVEAMREDNWHRDYHTFDEITAYMRMLEHSYPTHAQLVQLGTTHEGRPILGLKISDDLPLPTPEPQPEPQPEPEPQPDPPANLTASAHGKLGIVVTGGQHAREWVSTSSALYFASDLLAAALGAPSNSTSPVEAMRRGKKRARKVWSKKQARLMLSSFSITVVPVSNPDGYVYSWDKNRMWRKNRQPNHFPSGLFCKGVDINRNYDYGFSGSSNACSEMYPGSAAFSSAEARAIATYVEDPQNGVVGLFDLHSYGQLMMYPFSSDCALQPADEEDLLEASLGAIKAVKAVDGKAFTAGKICEVYAVAGGNAVDWAYAASKDSNGQQKAKVKWSFSIELRDGGTYGFLLPKKQIVPAASEASAALAYILSFIQKKSF</sequence>
<dbReference type="Proteomes" id="UP000325008">
    <property type="component" value="Unassembled WGS sequence"/>
</dbReference>
<dbReference type="PROSITE" id="PS52035">
    <property type="entry name" value="PEPTIDASE_M14"/>
    <property type="match status" value="1"/>
</dbReference>
<feature type="active site" description="Proton donor/acceptor" evidence="17">
    <location>
        <position position="486"/>
    </location>
</feature>
<evidence type="ECO:0000256" key="2">
    <source>
        <dbReference type="ARBA" id="ARBA00004613"/>
    </source>
</evidence>
<dbReference type="PANTHER" id="PTHR11705">
    <property type="entry name" value="PROTEASE FAMILY M14 CARBOXYPEPTIDASE A,B"/>
    <property type="match status" value="1"/>
</dbReference>
<evidence type="ECO:0000256" key="13">
    <source>
        <dbReference type="ARBA" id="ARBA00023180"/>
    </source>
</evidence>
<evidence type="ECO:0000256" key="5">
    <source>
        <dbReference type="ARBA" id="ARBA00022645"/>
    </source>
</evidence>
<evidence type="ECO:0000259" key="20">
    <source>
        <dbReference type="PROSITE" id="PS52035"/>
    </source>
</evidence>